<keyword evidence="2" id="KW-0472">Membrane</keyword>
<dbReference type="VEuPathDB" id="CryptoDB:Vbra_20588"/>
<dbReference type="PhylomeDB" id="A0A0G4EP78"/>
<keyword evidence="4" id="KW-1185">Reference proteome</keyword>
<evidence type="ECO:0000313" key="4">
    <source>
        <dbReference type="Proteomes" id="UP000041254"/>
    </source>
</evidence>
<evidence type="ECO:0000256" key="2">
    <source>
        <dbReference type="SAM" id="Phobius"/>
    </source>
</evidence>
<dbReference type="EMBL" id="CDMY01000274">
    <property type="protein sequence ID" value="CEL98613.1"/>
    <property type="molecule type" value="Genomic_DNA"/>
</dbReference>
<sequence length="275" mass="30600">MDILNRSELRGLLVWLLSLFVMHFVVMLPEGTSLDLTVGLVLVVIAVNLVHYIMLGTQICRYGLLQVGYTYTALTDRKKGFARVVSGCLSGPLVSWLIHREEGRRRFSPKVFYDWSSAALSADGPPAAASASLYAGRPVHRVVTAMQLTSAAVQEAIEKLKLTDVPGDFHEFLWSNAFLVQSLRQRRVETRSRRGGHVVVHLPKPDDGSATKLRDMRTTDFSTIFRNSSEVSTRLEAGKKSDDVGLDQSEVSRIEAQPTDRQAREAEKASERDVT</sequence>
<feature type="transmembrane region" description="Helical" evidence="2">
    <location>
        <begin position="12"/>
        <end position="30"/>
    </location>
</feature>
<dbReference type="AlphaFoldDB" id="A0A0G4EP78"/>
<evidence type="ECO:0000313" key="3">
    <source>
        <dbReference type="EMBL" id="CEL98613.1"/>
    </source>
</evidence>
<proteinExistence type="predicted"/>
<feature type="transmembrane region" description="Helical" evidence="2">
    <location>
        <begin position="36"/>
        <end position="55"/>
    </location>
</feature>
<reference evidence="3 4" key="1">
    <citation type="submission" date="2014-11" db="EMBL/GenBank/DDBJ databases">
        <authorList>
            <person name="Zhu J."/>
            <person name="Qi W."/>
            <person name="Song R."/>
        </authorList>
    </citation>
    <scope>NUCLEOTIDE SEQUENCE [LARGE SCALE GENOMIC DNA]</scope>
</reference>
<gene>
    <name evidence="3" type="ORF">Vbra_20588</name>
</gene>
<feature type="region of interest" description="Disordered" evidence="1">
    <location>
        <begin position="232"/>
        <end position="275"/>
    </location>
</feature>
<organism evidence="3 4">
    <name type="scientific">Vitrella brassicaformis (strain CCMP3155)</name>
    <dbReference type="NCBI Taxonomy" id="1169540"/>
    <lineage>
        <taxon>Eukaryota</taxon>
        <taxon>Sar</taxon>
        <taxon>Alveolata</taxon>
        <taxon>Colpodellida</taxon>
        <taxon>Vitrellaceae</taxon>
        <taxon>Vitrella</taxon>
    </lineage>
</organism>
<protein>
    <submittedName>
        <fullName evidence="3">Uncharacterized protein</fullName>
    </submittedName>
</protein>
<keyword evidence="2" id="KW-0812">Transmembrane</keyword>
<feature type="compositionally biased region" description="Basic and acidic residues" evidence="1">
    <location>
        <begin position="261"/>
        <end position="275"/>
    </location>
</feature>
<name>A0A0G4EP78_VITBC</name>
<accession>A0A0G4EP78</accession>
<evidence type="ECO:0000256" key="1">
    <source>
        <dbReference type="SAM" id="MobiDB-lite"/>
    </source>
</evidence>
<keyword evidence="2" id="KW-1133">Transmembrane helix</keyword>
<dbReference type="InParanoid" id="A0A0G4EP78"/>
<dbReference type="Proteomes" id="UP000041254">
    <property type="component" value="Unassembled WGS sequence"/>
</dbReference>